<dbReference type="EMBL" id="CP108253">
    <property type="protein sequence ID" value="WTU43334.1"/>
    <property type="molecule type" value="Genomic_DNA"/>
</dbReference>
<organism evidence="1">
    <name type="scientific">Streptomyces sp. NBC_00060</name>
    <dbReference type="NCBI Taxonomy" id="2975636"/>
    <lineage>
        <taxon>Bacteria</taxon>
        <taxon>Bacillati</taxon>
        <taxon>Actinomycetota</taxon>
        <taxon>Actinomycetes</taxon>
        <taxon>Kitasatosporales</taxon>
        <taxon>Streptomycetaceae</taxon>
        <taxon>Streptomyces</taxon>
    </lineage>
</organism>
<accession>A0AAU2H8N8</accession>
<reference evidence="1" key="1">
    <citation type="submission" date="2022-10" db="EMBL/GenBank/DDBJ databases">
        <title>The complete genomes of actinobacterial strains from the NBC collection.</title>
        <authorList>
            <person name="Joergensen T.S."/>
            <person name="Alvarez Arevalo M."/>
            <person name="Sterndorff E.B."/>
            <person name="Faurdal D."/>
            <person name="Vuksanovic O."/>
            <person name="Mourched A.-S."/>
            <person name="Charusanti P."/>
            <person name="Shaw S."/>
            <person name="Blin K."/>
            <person name="Weber T."/>
        </authorList>
    </citation>
    <scope>NUCLEOTIDE SEQUENCE</scope>
    <source>
        <strain evidence="1">NBC_00060</strain>
    </source>
</reference>
<sequence>MNANRSRSGINAEQRGAAAESTFHDLMLLWLANMAPFHVSKTQPDTQKIDYLVRIPSLWRAADQVEFRWQIKSTDKEKIRLVSEGPLDCLCLRYEAGRKMMEGLYEASRTGRLLLALAVQRDTEVPAYDLMYLPPTDRFDWYVLDLEEYFRRVEWQKQGGAIFVPAHNRLNLATFSLLWSAHWVDGFFRVLVGSDVFSVPELASDIRTVFDERSSLELVRQYRWDFLQKRLPRYRKELDPAEFAKINFRTGLAGALGIIRERMHDAAACIDVVRNYCPEALFGTANLWLFSTCYHHFMKATYDISRGKSEFTSERLLPLPNEDAQLVPRVQLVTLWHVMLRYRAMGTSVRLVTPPSVDAGADYSYYGGGIGYFPWISLAENSASWEIDVCSIRSMADNIDFLEARSRETQLTLSGGGRKEAARLFGIREEDLALPDRTPVLMFPKESIFIRHPVELFGAGRLVLPQQPLPSHPSWS</sequence>
<proteinExistence type="predicted"/>
<evidence type="ECO:0000313" key="1">
    <source>
        <dbReference type="EMBL" id="WTU43334.1"/>
    </source>
</evidence>
<evidence type="ECO:0008006" key="2">
    <source>
        <dbReference type="Google" id="ProtNLM"/>
    </source>
</evidence>
<protein>
    <recommendedName>
        <fullName evidence="2">DUF4365 domain-containing protein</fullName>
    </recommendedName>
</protein>
<name>A0AAU2H8N8_9ACTN</name>
<gene>
    <name evidence="1" type="ORF">OHV25_29020</name>
</gene>
<dbReference type="AlphaFoldDB" id="A0AAU2H8N8"/>